<dbReference type="InterPro" id="IPR012079">
    <property type="entry name" value="Bifunc_Ald-ADH"/>
</dbReference>
<dbReference type="GO" id="GO:0046872">
    <property type="term" value="F:metal ion binding"/>
    <property type="evidence" value="ECO:0007669"/>
    <property type="project" value="InterPro"/>
</dbReference>
<dbReference type="Gene3D" id="3.40.50.1970">
    <property type="match status" value="1"/>
</dbReference>
<dbReference type="FunFam" id="1.20.1090.10:FF:000001">
    <property type="entry name" value="Aldehyde-alcohol dehydrogenase"/>
    <property type="match status" value="1"/>
</dbReference>
<evidence type="ECO:0000256" key="5">
    <source>
        <dbReference type="ARBA" id="ARBA00023268"/>
    </source>
</evidence>
<feature type="domain" description="Alcohol dehydrogenase iron-type/glycerol dehydrogenase GldA" evidence="11">
    <location>
        <begin position="487"/>
        <end position="663"/>
    </location>
</feature>
<feature type="coiled-coil region" evidence="9">
    <location>
        <begin position="33"/>
        <end position="60"/>
    </location>
</feature>
<comment type="similarity">
    <text evidence="6 8">In the N-terminal section; belongs to the aldehyde dehydrogenase family.</text>
</comment>
<evidence type="ECO:0000259" key="11">
    <source>
        <dbReference type="Pfam" id="PF00465"/>
    </source>
</evidence>
<dbReference type="Gene3D" id="3.40.309.10">
    <property type="entry name" value="Aldehyde Dehydrogenase, Chain A, domain 2"/>
    <property type="match status" value="1"/>
</dbReference>
<dbReference type="InterPro" id="IPR039697">
    <property type="entry name" value="Alcohol_dehydrogenase_Fe"/>
</dbReference>
<evidence type="ECO:0000256" key="6">
    <source>
        <dbReference type="ARBA" id="ARBA00035641"/>
    </source>
</evidence>
<dbReference type="InterPro" id="IPR016162">
    <property type="entry name" value="Ald_DH_N"/>
</dbReference>
<evidence type="ECO:0000259" key="12">
    <source>
        <dbReference type="Pfam" id="PF25137"/>
    </source>
</evidence>
<dbReference type="FunFam" id="3.40.50.1970:FF:000002">
    <property type="entry name" value="Aldehyde-alcohol dehydrogenase"/>
    <property type="match status" value="1"/>
</dbReference>
<dbReference type="NCBIfam" id="NF010378">
    <property type="entry name" value="PRK13805.1"/>
    <property type="match status" value="1"/>
</dbReference>
<gene>
    <name evidence="13" type="ORF">J3R75_001403</name>
</gene>
<dbReference type="PANTHER" id="PTHR11496">
    <property type="entry name" value="ALCOHOL DEHYDROGENASE"/>
    <property type="match status" value="1"/>
</dbReference>
<dbReference type="FunFam" id="3.40.309.10:FF:000007">
    <property type="entry name" value="Aldehyde-alcohol dehydrogenase"/>
    <property type="match status" value="1"/>
</dbReference>
<reference evidence="13" key="1">
    <citation type="submission" date="2023-07" db="EMBL/GenBank/DDBJ databases">
        <title>Genomic Encyclopedia of Type Strains, Phase IV (KMG-IV): sequencing the most valuable type-strain genomes for metagenomic binning, comparative biology and taxonomic classification.</title>
        <authorList>
            <person name="Goeker M."/>
        </authorList>
    </citation>
    <scope>NUCLEOTIDE SEQUENCE</scope>
    <source>
        <strain evidence="13">DSM 24202</strain>
    </source>
</reference>
<dbReference type="Gene3D" id="1.20.1090.10">
    <property type="entry name" value="Dehydroquinate synthase-like - alpha domain"/>
    <property type="match status" value="1"/>
</dbReference>
<dbReference type="GO" id="GO:0004022">
    <property type="term" value="F:alcohol dehydrogenase (NAD+) activity"/>
    <property type="evidence" value="ECO:0007669"/>
    <property type="project" value="UniProtKB-UniRule"/>
</dbReference>
<dbReference type="RefSeq" id="WP_307260710.1">
    <property type="nucleotide sequence ID" value="NZ_JAUSVL010000001.1"/>
</dbReference>
<evidence type="ECO:0000259" key="10">
    <source>
        <dbReference type="Pfam" id="PF00171"/>
    </source>
</evidence>
<evidence type="ECO:0000256" key="7">
    <source>
        <dbReference type="ARBA" id="ARBA00035645"/>
    </source>
</evidence>
<dbReference type="InterPro" id="IPR015590">
    <property type="entry name" value="Aldehyde_DH_dom"/>
</dbReference>
<evidence type="ECO:0000256" key="8">
    <source>
        <dbReference type="PIRNR" id="PIRNR000111"/>
    </source>
</evidence>
<dbReference type="InterPro" id="IPR016163">
    <property type="entry name" value="Ald_DH_C"/>
</dbReference>
<organism evidence="13 14">
    <name type="scientific">Oligosphaera ethanolica</name>
    <dbReference type="NCBI Taxonomy" id="760260"/>
    <lineage>
        <taxon>Bacteria</taxon>
        <taxon>Pseudomonadati</taxon>
        <taxon>Lentisphaerota</taxon>
        <taxon>Oligosphaeria</taxon>
        <taxon>Oligosphaerales</taxon>
        <taxon>Oligosphaeraceae</taxon>
        <taxon>Oligosphaera</taxon>
    </lineage>
</organism>
<dbReference type="GO" id="GO:0015976">
    <property type="term" value="P:carbon utilization"/>
    <property type="evidence" value="ECO:0007669"/>
    <property type="project" value="InterPro"/>
</dbReference>
<comment type="caution">
    <text evidence="13">The sequence shown here is derived from an EMBL/GenBank/DDBJ whole genome shotgun (WGS) entry which is preliminary data.</text>
</comment>
<dbReference type="CDD" id="cd07122">
    <property type="entry name" value="ALDH_F20_ACDH"/>
    <property type="match status" value="1"/>
</dbReference>
<dbReference type="SUPFAM" id="SSF53720">
    <property type="entry name" value="ALDH-like"/>
    <property type="match status" value="1"/>
</dbReference>
<evidence type="ECO:0000313" key="14">
    <source>
        <dbReference type="Proteomes" id="UP001238163"/>
    </source>
</evidence>
<evidence type="ECO:0000256" key="4">
    <source>
        <dbReference type="ARBA" id="ARBA00023027"/>
    </source>
</evidence>
<keyword evidence="9" id="KW-0175">Coiled coil</keyword>
<comment type="similarity">
    <text evidence="7 8">In the C-terminal section; belongs to the iron-containing alcohol dehydrogenase family.</text>
</comment>
<dbReference type="EMBL" id="JAUSVL010000001">
    <property type="protein sequence ID" value="MDQ0289296.1"/>
    <property type="molecule type" value="Genomic_DNA"/>
</dbReference>
<dbReference type="AlphaFoldDB" id="A0AAE3VFG0"/>
<evidence type="ECO:0000256" key="1">
    <source>
        <dbReference type="ARBA" id="ARBA00001954"/>
    </source>
</evidence>
<feature type="domain" description="Fe-containing alcohol dehydrogenase-like C-terminal" evidence="12">
    <location>
        <begin position="675"/>
        <end position="888"/>
    </location>
</feature>
<feature type="domain" description="Aldehyde dehydrogenase" evidence="10">
    <location>
        <begin position="39"/>
        <end position="430"/>
    </location>
</feature>
<dbReference type="InterPro" id="IPR056798">
    <property type="entry name" value="ADH_Fe_C"/>
</dbReference>
<dbReference type="PIRSF" id="PIRSF000111">
    <property type="entry name" value="ALDH_ADH"/>
    <property type="match status" value="1"/>
</dbReference>
<dbReference type="PANTHER" id="PTHR11496:SF83">
    <property type="entry name" value="HYDROXYACID-OXOACID TRANSHYDROGENASE, MITOCHONDRIAL"/>
    <property type="match status" value="1"/>
</dbReference>
<protein>
    <recommendedName>
        <fullName evidence="8">Aldehyde-alcohol dehydrogenase</fullName>
    </recommendedName>
</protein>
<dbReference type="SUPFAM" id="SSF56796">
    <property type="entry name" value="Dehydroquinate synthase-like"/>
    <property type="match status" value="1"/>
</dbReference>
<evidence type="ECO:0000256" key="9">
    <source>
        <dbReference type="SAM" id="Coils"/>
    </source>
</evidence>
<keyword evidence="4" id="KW-0520">NAD</keyword>
<dbReference type="Pfam" id="PF25137">
    <property type="entry name" value="ADH_Fe_C"/>
    <property type="match status" value="1"/>
</dbReference>
<dbReference type="Gene3D" id="3.40.605.10">
    <property type="entry name" value="Aldehyde Dehydrogenase, Chain A, domain 1"/>
    <property type="match status" value="1"/>
</dbReference>
<dbReference type="GO" id="GO:0008774">
    <property type="term" value="F:acetaldehyde dehydrogenase (acetylating) activity"/>
    <property type="evidence" value="ECO:0007669"/>
    <property type="project" value="UniProtKB-UniRule"/>
</dbReference>
<dbReference type="PROSITE" id="PS00060">
    <property type="entry name" value="ADH_IRON_2"/>
    <property type="match status" value="1"/>
</dbReference>
<sequence>MNKQVKAQDVKAAADVVVKDADAAAKAAKEALAAQQLLELAETIKRVKAAQEKYASYGQEQVDEIFRAAALAANEARVQLAKMAVAETGMGVIEDKVIKNHFASEYVYNKYKQTKTCGVIETDESFGIQTVAEPMGLIAGIVPTTNPTSTAIFKSLLALKTRNGIIFSPHPRAKNSTVAAAKIVLDAAVAAGAPADIIGWIPEPTVALSQALMSNGSISMILATGGPGMVKAAYSSGVPAVGVGSGNTPAVMDETCDILMAVSSVLQSKTFDNGMICASEQSVVVVEDIYEEVKAEFLRRAAYILNADEAAKVAAVIMIDGKLNAKIVGQSAYKIAQLAGIKVPENAKVLIAETDGVGHDYPFSIEKLSPVLAMYKVKDFTAAVDRADELIKFGGLGHTSVLYTNPQSADRIREFGRRMETGRTLINMPASQGAIGDVFNFKLDPSLTLGCGTWGGNSVSQNVAPKHLLNLKTIAKRRENMLWFRVPPKIYFKYGCLTEGLRDLADRKRAFIVTDRFLSNSGILTEVFDVLDQLGIKTEVFADVEPDPTLACAYKGMERMNAFQPDTIIAIGGGSPMDAAKIMWLLYEHPDVHFSDIAMRFMDIRKRVYQFPKLGAKATLVAIPTTSGTGSEVTPFAVITDEKTGSKYPLADYELTPDIAIIDSRLVLNMPKKLTAFSGMDVLVHALEARVSILASEYTNALSMEAIRLIFKYLPPAYEHGASDEKAREKVHHASTIAGMAFANAFLGVCHSMAHKLGAAFHIPHGLANALLITEVIRFNGTSKPTKQGTFSQYKCPEAKERYASIADFLGLGGGTDSEKVERLMDKVDELKAKLEIPKSIKDYGVNEQEFLAKVDELSEQAFDDQCTGANPRYPLIAEIKELYLKAYYGK</sequence>
<dbReference type="CDD" id="cd08178">
    <property type="entry name" value="AAD_C"/>
    <property type="match status" value="1"/>
</dbReference>
<dbReference type="PROSITE" id="PS00913">
    <property type="entry name" value="ADH_IRON_1"/>
    <property type="match status" value="1"/>
</dbReference>
<keyword evidence="3" id="KW-0408">Iron</keyword>
<dbReference type="InterPro" id="IPR034789">
    <property type="entry name" value="AAD_C"/>
</dbReference>
<dbReference type="GO" id="GO:0006066">
    <property type="term" value="P:alcohol metabolic process"/>
    <property type="evidence" value="ECO:0007669"/>
    <property type="project" value="InterPro"/>
</dbReference>
<keyword evidence="2 8" id="KW-0560">Oxidoreductase</keyword>
<evidence type="ECO:0000256" key="3">
    <source>
        <dbReference type="ARBA" id="ARBA00023004"/>
    </source>
</evidence>
<keyword evidence="5" id="KW-0511">Multifunctional enzyme</keyword>
<comment type="cofactor">
    <cofactor evidence="1">
        <name>Fe(2+)</name>
        <dbReference type="ChEBI" id="CHEBI:29033"/>
    </cofactor>
</comment>
<dbReference type="Pfam" id="PF00171">
    <property type="entry name" value="Aldedh"/>
    <property type="match status" value="1"/>
</dbReference>
<dbReference type="InterPro" id="IPR018211">
    <property type="entry name" value="ADH_Fe_CS"/>
</dbReference>
<dbReference type="InterPro" id="IPR016161">
    <property type="entry name" value="Ald_DH/histidinol_DH"/>
</dbReference>
<accession>A0AAE3VFG0</accession>
<dbReference type="Pfam" id="PF00465">
    <property type="entry name" value="Fe-ADH"/>
    <property type="match status" value="1"/>
</dbReference>
<dbReference type="Proteomes" id="UP001238163">
    <property type="component" value="Unassembled WGS sequence"/>
</dbReference>
<name>A0AAE3VFG0_9BACT</name>
<evidence type="ECO:0000256" key="2">
    <source>
        <dbReference type="ARBA" id="ARBA00023002"/>
    </source>
</evidence>
<proteinExistence type="inferred from homology"/>
<evidence type="ECO:0000313" key="13">
    <source>
        <dbReference type="EMBL" id="MDQ0289296.1"/>
    </source>
</evidence>
<keyword evidence="14" id="KW-1185">Reference proteome</keyword>
<dbReference type="InterPro" id="IPR001670">
    <property type="entry name" value="ADH_Fe/GldA"/>
</dbReference>